<dbReference type="GO" id="GO:0005524">
    <property type="term" value="F:ATP binding"/>
    <property type="evidence" value="ECO:0007669"/>
    <property type="project" value="UniProtKB-KW"/>
</dbReference>
<dbReference type="EC" id="2.7.1.35" evidence="2"/>
<reference evidence="8" key="1">
    <citation type="journal article" date="2014" name="Genome Announc.">
        <title>Genome sequence of the yeast Cyberlindnera fabianii (Hansenula fabianii).</title>
        <authorList>
            <person name="Freel K.C."/>
            <person name="Sarilar V."/>
            <person name="Neuveglise C."/>
            <person name="Devillers H."/>
            <person name="Friedrich A."/>
            <person name="Schacherer J."/>
        </authorList>
    </citation>
    <scope>NUCLEOTIDE SEQUENCE</scope>
    <source>
        <strain evidence="8">YJS4271</strain>
    </source>
</reference>
<dbReference type="PANTHER" id="PTHR10534:SF2">
    <property type="entry name" value="PYRIDOXAL KINASE"/>
    <property type="match status" value="1"/>
</dbReference>
<keyword evidence="4" id="KW-0547">Nucleotide-binding</keyword>
<evidence type="ECO:0000313" key="8">
    <source>
        <dbReference type="EMBL" id="CDR38012.1"/>
    </source>
</evidence>
<evidence type="ECO:0000256" key="4">
    <source>
        <dbReference type="ARBA" id="ARBA00022741"/>
    </source>
</evidence>
<dbReference type="InterPro" id="IPR029056">
    <property type="entry name" value="Ribokinase-like"/>
</dbReference>
<sequence length="315" mass="34884">MDFPPIKRLLSVQSHVVHGYVGNRAATFPLQCNGWDVDVLNTVNFSNHTGYGSVSGSKTTASELREVYEGLKAIEVEYDAFLTGYVPSAEALEEVCLIGHELKARNPNLLWLLDPVMGDEGQLYVSDTVIPIYRKTLLQGGVDVITPNQFEAELLVEFKIECKHTLLRALETLHTKYKVPNVVISSLQFGECDKIYAAASHWGEGTMHSSLFEIPLIESYFTGVGDLFSALLLDRIQRLKTDNVADAIDTAVGQVLTVMAVVLQTTSAAAEREMGHKIMSKMGSAETMKACELRLIECRSEYEKTDVKFKATKLT</sequence>
<evidence type="ECO:0000256" key="5">
    <source>
        <dbReference type="ARBA" id="ARBA00022777"/>
    </source>
</evidence>
<evidence type="ECO:0000256" key="1">
    <source>
        <dbReference type="ARBA" id="ARBA00008805"/>
    </source>
</evidence>
<evidence type="ECO:0000256" key="3">
    <source>
        <dbReference type="ARBA" id="ARBA00022679"/>
    </source>
</evidence>
<dbReference type="EMBL" id="LK052886">
    <property type="protein sequence ID" value="CDR38012.1"/>
    <property type="molecule type" value="Genomic_DNA"/>
</dbReference>
<dbReference type="Pfam" id="PF08543">
    <property type="entry name" value="Phos_pyr_kin"/>
    <property type="match status" value="1"/>
</dbReference>
<dbReference type="InterPro" id="IPR013749">
    <property type="entry name" value="PM/HMP-P_kinase-1"/>
</dbReference>
<dbReference type="AlphaFoldDB" id="A0A061AKF8"/>
<feature type="domain" description="Pyridoxamine kinase/Phosphomethylpyrimidine kinase" evidence="7">
    <location>
        <begin position="75"/>
        <end position="254"/>
    </location>
</feature>
<dbReference type="GO" id="GO:0005829">
    <property type="term" value="C:cytosol"/>
    <property type="evidence" value="ECO:0007669"/>
    <property type="project" value="TreeGrafter"/>
</dbReference>
<dbReference type="PANTHER" id="PTHR10534">
    <property type="entry name" value="PYRIDOXAL KINASE"/>
    <property type="match status" value="1"/>
</dbReference>
<dbReference type="InterPro" id="IPR004625">
    <property type="entry name" value="PyrdxlKinase"/>
</dbReference>
<dbReference type="GO" id="GO:0009443">
    <property type="term" value="P:pyridoxal 5'-phosphate salvage"/>
    <property type="evidence" value="ECO:0007669"/>
    <property type="project" value="InterPro"/>
</dbReference>
<evidence type="ECO:0000256" key="6">
    <source>
        <dbReference type="ARBA" id="ARBA00022840"/>
    </source>
</evidence>
<keyword evidence="6" id="KW-0067">ATP-binding</keyword>
<dbReference type="CDD" id="cd01173">
    <property type="entry name" value="pyridoxal_pyridoxamine_kinase"/>
    <property type="match status" value="1"/>
</dbReference>
<evidence type="ECO:0000259" key="7">
    <source>
        <dbReference type="Pfam" id="PF08543"/>
    </source>
</evidence>
<dbReference type="Gene3D" id="3.40.1190.20">
    <property type="match status" value="1"/>
</dbReference>
<protein>
    <recommendedName>
        <fullName evidence="2">pyridoxal kinase</fullName>
        <ecNumber evidence="2">2.7.1.35</ecNumber>
    </recommendedName>
</protein>
<dbReference type="GO" id="GO:0008478">
    <property type="term" value="F:pyridoxal kinase activity"/>
    <property type="evidence" value="ECO:0007669"/>
    <property type="project" value="UniProtKB-EC"/>
</dbReference>
<name>A0A061AKF8_CYBFA</name>
<comment type="similarity">
    <text evidence="1">Belongs to the pyridoxine kinase family.</text>
</comment>
<keyword evidence="5" id="KW-0418">Kinase</keyword>
<accession>A0A061AKF8</accession>
<gene>
    <name evidence="8" type="ORF">CYFA0S_01e20164g</name>
</gene>
<dbReference type="SUPFAM" id="SSF53613">
    <property type="entry name" value="Ribokinase-like"/>
    <property type="match status" value="1"/>
</dbReference>
<dbReference type="NCBIfam" id="TIGR00687">
    <property type="entry name" value="pyridox_kin"/>
    <property type="match status" value="1"/>
</dbReference>
<proteinExistence type="inferred from homology"/>
<dbReference type="VEuPathDB" id="FungiDB:BON22_5450"/>
<evidence type="ECO:0000256" key="2">
    <source>
        <dbReference type="ARBA" id="ARBA00012104"/>
    </source>
</evidence>
<dbReference type="PhylomeDB" id="A0A061AKF8"/>
<dbReference type="OrthoDB" id="2104723at2759"/>
<keyword evidence="3" id="KW-0808">Transferase</keyword>
<organism evidence="8">
    <name type="scientific">Cyberlindnera fabianii</name>
    <name type="common">Yeast</name>
    <name type="synonym">Hansenula fabianii</name>
    <dbReference type="NCBI Taxonomy" id="36022"/>
    <lineage>
        <taxon>Eukaryota</taxon>
        <taxon>Fungi</taxon>
        <taxon>Dikarya</taxon>
        <taxon>Ascomycota</taxon>
        <taxon>Saccharomycotina</taxon>
        <taxon>Saccharomycetes</taxon>
        <taxon>Phaffomycetales</taxon>
        <taxon>Phaffomycetaceae</taxon>
        <taxon>Cyberlindnera</taxon>
    </lineage>
</organism>